<dbReference type="PIRSF" id="PIRSF001430">
    <property type="entry name" value="tRNA_psdUrid_synth"/>
    <property type="match status" value="1"/>
</dbReference>
<dbReference type="SUPFAM" id="SSF55120">
    <property type="entry name" value="Pseudouridine synthase"/>
    <property type="match status" value="1"/>
</dbReference>
<sequence>MTTRYVLTLAYNGSAFYGWQKQTADVPTVQSALEHALSVIAQQPIKVTAAGRTDTGVHATAQVVHFDSDANRPISAWVRGVNAHLPNDVAVLHAQAVASEFHARFDAFARRYRYVLQFAPVRSPLLVGRAGWTHYNLDINNIQAACQFLLGEHDFSSFRAAECQAKSPIKTMYSIDIQAMGDLIKLDFHANAFLHHMIRNIVGALVYVGSGRLSVNEFAELIEKRSRLDAPPTFMPDGLYFAGADYPEHFGLMRVPLPVWL</sequence>
<feature type="domain" description="Pseudouridine synthase I TruA alpha/beta" evidence="8">
    <location>
        <begin position="10"/>
        <end position="106"/>
    </location>
</feature>
<dbReference type="Gene3D" id="3.30.70.660">
    <property type="entry name" value="Pseudouridine synthase I, catalytic domain, C-terminal subdomain"/>
    <property type="match status" value="1"/>
</dbReference>
<accession>V9H7I7</accession>
<dbReference type="HAMAP" id="MF_00171">
    <property type="entry name" value="TruA"/>
    <property type="match status" value="1"/>
</dbReference>
<dbReference type="InterPro" id="IPR020097">
    <property type="entry name" value="PsdUridine_synth_TruA_a/b_dom"/>
</dbReference>
<comment type="catalytic activity">
    <reaction evidence="4 7">
        <text>uridine(38/39/40) in tRNA = pseudouridine(38/39/40) in tRNA</text>
        <dbReference type="Rhea" id="RHEA:22376"/>
        <dbReference type="Rhea" id="RHEA-COMP:10085"/>
        <dbReference type="Rhea" id="RHEA-COMP:10087"/>
        <dbReference type="ChEBI" id="CHEBI:65314"/>
        <dbReference type="ChEBI" id="CHEBI:65315"/>
        <dbReference type="EC" id="5.4.99.12"/>
    </reaction>
</comment>
<dbReference type="NCBIfam" id="TIGR00071">
    <property type="entry name" value="hisT_truA"/>
    <property type="match status" value="1"/>
</dbReference>
<evidence type="ECO:0000256" key="3">
    <source>
        <dbReference type="ARBA" id="ARBA00023235"/>
    </source>
</evidence>
<evidence type="ECO:0000256" key="7">
    <source>
        <dbReference type="RuleBase" id="RU003792"/>
    </source>
</evidence>
<dbReference type="InterPro" id="IPR020095">
    <property type="entry name" value="PsdUridine_synth_TruA_C"/>
</dbReference>
<comment type="subunit">
    <text evidence="4">Homodimer.</text>
</comment>
<dbReference type="KEGG" id="smur:BWP33_02770"/>
<keyword evidence="3 4" id="KW-0413">Isomerase</keyword>
<dbReference type="EMBL" id="ADCY02000054">
    <property type="protein sequence ID" value="EFG30104.1"/>
    <property type="molecule type" value="Genomic_DNA"/>
</dbReference>
<evidence type="ECO:0000256" key="5">
    <source>
        <dbReference type="PIRSR" id="PIRSR001430-1"/>
    </source>
</evidence>
<keyword evidence="2 4" id="KW-0819">tRNA processing</keyword>
<feature type="domain" description="Pseudouridine synthase I TruA alpha/beta" evidence="8">
    <location>
        <begin position="145"/>
        <end position="247"/>
    </location>
</feature>
<comment type="caution">
    <text evidence="9">The sequence shown here is derived from an EMBL/GenBank/DDBJ whole genome shotgun (WGS) entry which is preliminary data.</text>
</comment>
<dbReference type="PANTHER" id="PTHR11142">
    <property type="entry name" value="PSEUDOURIDYLATE SYNTHASE"/>
    <property type="match status" value="1"/>
</dbReference>
<protein>
    <recommendedName>
        <fullName evidence="4">tRNA pseudouridine synthase A</fullName>
        <ecNumber evidence="4">5.4.99.12</ecNumber>
    </recommendedName>
    <alternativeName>
        <fullName evidence="4">tRNA pseudouridine(38-40) synthase</fullName>
    </alternativeName>
    <alternativeName>
        <fullName evidence="4">tRNA pseudouridylate synthase I</fullName>
    </alternativeName>
    <alternativeName>
        <fullName evidence="4">tRNA-uridine isomerase I</fullName>
    </alternativeName>
</protein>
<feature type="binding site" evidence="4 6">
    <location>
        <position position="112"/>
    </location>
    <ligand>
        <name>substrate</name>
    </ligand>
</feature>
<comment type="similarity">
    <text evidence="1 4 7">Belongs to the tRNA pseudouridine synthase TruA family.</text>
</comment>
<dbReference type="Pfam" id="PF01416">
    <property type="entry name" value="PseudoU_synth_1"/>
    <property type="match status" value="2"/>
</dbReference>
<dbReference type="Gene3D" id="3.30.70.580">
    <property type="entry name" value="Pseudouridine synthase I, catalytic domain, N-terminal subdomain"/>
    <property type="match status" value="1"/>
</dbReference>
<dbReference type="FunFam" id="3.30.70.580:FF:000001">
    <property type="entry name" value="tRNA pseudouridine synthase A"/>
    <property type="match status" value="1"/>
</dbReference>
<dbReference type="STRING" id="641147.HMPREF9021_02009"/>
<dbReference type="AlphaFoldDB" id="V9H7I7"/>
<dbReference type="Proteomes" id="UP000017813">
    <property type="component" value="Unassembled WGS sequence"/>
</dbReference>
<dbReference type="InterPro" id="IPR020094">
    <property type="entry name" value="TruA/RsuA/RluB/E/F_N"/>
</dbReference>
<evidence type="ECO:0000313" key="9">
    <source>
        <dbReference type="EMBL" id="EFG30104.1"/>
    </source>
</evidence>
<dbReference type="GO" id="GO:0031119">
    <property type="term" value="P:tRNA pseudouridine synthesis"/>
    <property type="evidence" value="ECO:0007669"/>
    <property type="project" value="UniProtKB-UniRule"/>
</dbReference>
<dbReference type="InterPro" id="IPR020103">
    <property type="entry name" value="PsdUridine_synth_cat_dom_sf"/>
</dbReference>
<evidence type="ECO:0000256" key="6">
    <source>
        <dbReference type="PIRSR" id="PIRSR001430-2"/>
    </source>
</evidence>
<comment type="caution">
    <text evidence="4">Lacks conserved residue(s) required for the propagation of feature annotation.</text>
</comment>
<gene>
    <name evidence="4" type="primary">truA</name>
    <name evidence="9" type="ORF">HMPREF9021_02009</name>
</gene>
<feature type="active site" description="Nucleophile" evidence="4 5">
    <location>
        <position position="54"/>
    </location>
</feature>
<dbReference type="GO" id="GO:0003723">
    <property type="term" value="F:RNA binding"/>
    <property type="evidence" value="ECO:0007669"/>
    <property type="project" value="InterPro"/>
</dbReference>
<evidence type="ECO:0000256" key="2">
    <source>
        <dbReference type="ARBA" id="ARBA00022694"/>
    </source>
</evidence>
<evidence type="ECO:0000256" key="1">
    <source>
        <dbReference type="ARBA" id="ARBA00009375"/>
    </source>
</evidence>
<dbReference type="eggNOG" id="COG0101">
    <property type="taxonomic scope" value="Bacteria"/>
</dbReference>
<evidence type="ECO:0000256" key="4">
    <source>
        <dbReference type="HAMAP-Rule" id="MF_00171"/>
    </source>
</evidence>
<dbReference type="CDD" id="cd02570">
    <property type="entry name" value="PseudoU_synth_EcTruA"/>
    <property type="match status" value="1"/>
</dbReference>
<name>V9H7I7_9NEIS</name>
<dbReference type="GO" id="GO:0160147">
    <property type="term" value="F:tRNA pseudouridine(38-40) synthase activity"/>
    <property type="evidence" value="ECO:0007669"/>
    <property type="project" value="UniProtKB-EC"/>
</dbReference>
<dbReference type="EC" id="5.4.99.12" evidence="4"/>
<dbReference type="InterPro" id="IPR001406">
    <property type="entry name" value="PsdUridine_synth_TruA"/>
</dbReference>
<dbReference type="RefSeq" id="WP_002642866.1">
    <property type="nucleotide sequence ID" value="NZ_CP019448.1"/>
</dbReference>
<dbReference type="OrthoDB" id="9811823at2"/>
<keyword evidence="10" id="KW-1185">Reference proteome</keyword>
<evidence type="ECO:0000259" key="8">
    <source>
        <dbReference type="Pfam" id="PF01416"/>
    </source>
</evidence>
<reference evidence="9 10" key="2">
    <citation type="submission" date="2011-10" db="EMBL/GenBank/DDBJ databases">
        <title>The Genome Sequence of Simonsiella muelleri ATCC 29453.</title>
        <authorList>
            <consortium name="The Broad Institute Genome Sequencing Platform"/>
            <consortium name="The Broad Institute Genome Sequencing Center for Infectious Disease"/>
            <person name="Earl A."/>
            <person name="Ward D."/>
            <person name="Feldgarden M."/>
            <person name="Gevers D."/>
            <person name="Izard J."/>
            <person name="Baranova O.V."/>
            <person name="Blanton J.M."/>
            <person name="Tanner A.C."/>
            <person name="Dewhirst F."/>
            <person name="Young S.K."/>
            <person name="Zeng Q."/>
            <person name="Gargeya S."/>
            <person name="Fitzgerald M."/>
            <person name="Haas B."/>
            <person name="Abouelleil A."/>
            <person name="Alvarado L."/>
            <person name="Arachchi H.M."/>
            <person name="Berlin A."/>
            <person name="Brown A."/>
            <person name="Chapman S.B."/>
            <person name="Chen Z."/>
            <person name="Dunbar C."/>
            <person name="Freedman E."/>
            <person name="Gearin G."/>
            <person name="Goldberg J."/>
            <person name="Griggs A."/>
            <person name="Gujja S."/>
            <person name="Heiman D."/>
            <person name="Howarth C."/>
            <person name="Larson L."/>
            <person name="Lui A."/>
            <person name="MacDonald P.J.P."/>
            <person name="Montmayeur A."/>
            <person name="Murphy C."/>
            <person name="Neiman D."/>
            <person name="Pearson M."/>
            <person name="Priest M."/>
            <person name="Roberts A."/>
            <person name="Saif S."/>
            <person name="Shea T."/>
            <person name="Shenoy N."/>
            <person name="Sisk P."/>
            <person name="Stolte C."/>
            <person name="Sykes S."/>
            <person name="Wortman J."/>
            <person name="Nusbaum C."/>
            <person name="Birren B."/>
        </authorList>
    </citation>
    <scope>NUCLEOTIDE SEQUENCE [LARGE SCALE GENOMIC DNA]</scope>
    <source>
        <strain evidence="9 10">ATCC 29453</strain>
    </source>
</reference>
<organism evidence="9 10">
    <name type="scientific">Simonsiella muelleri ATCC 29453</name>
    <dbReference type="NCBI Taxonomy" id="641147"/>
    <lineage>
        <taxon>Bacteria</taxon>
        <taxon>Pseudomonadati</taxon>
        <taxon>Pseudomonadota</taxon>
        <taxon>Betaproteobacteria</taxon>
        <taxon>Neisseriales</taxon>
        <taxon>Neisseriaceae</taxon>
        <taxon>Simonsiella</taxon>
    </lineage>
</organism>
<evidence type="ECO:0000313" key="10">
    <source>
        <dbReference type="Proteomes" id="UP000017813"/>
    </source>
</evidence>
<dbReference type="PANTHER" id="PTHR11142:SF0">
    <property type="entry name" value="TRNA PSEUDOURIDINE SYNTHASE-LIKE 1"/>
    <property type="match status" value="1"/>
</dbReference>
<proteinExistence type="inferred from homology"/>
<reference evidence="9 10" key="1">
    <citation type="submission" date="2010-03" db="EMBL/GenBank/DDBJ databases">
        <authorList>
            <consortium name="The Broad Institute Genome Sequencing Platform"/>
            <person name="Ward D."/>
            <person name="Earl A."/>
            <person name="Feldgarden M."/>
            <person name="Gevers D."/>
            <person name="Young S."/>
            <person name="Zeng Q."/>
            <person name="Koehrsen M."/>
            <person name="Alvarado L."/>
            <person name="Berlin A.M."/>
            <person name="Borenstein D."/>
            <person name="Chapman S.B."/>
            <person name="Chen Z."/>
            <person name="Engels R."/>
            <person name="Freedman E."/>
            <person name="Gellesch M."/>
            <person name="Goldberg J."/>
            <person name="Griggs A."/>
            <person name="Gujja S."/>
            <person name="Heilman E.R."/>
            <person name="Heiman D.I."/>
            <person name="Hepburn T.A."/>
            <person name="Howarth C."/>
            <person name="Jen D."/>
            <person name="Larson L."/>
            <person name="Mehta T."/>
            <person name="Park D."/>
            <person name="Pearson M."/>
            <person name="Richards J."/>
            <person name="Roberts A."/>
            <person name="Saif S."/>
            <person name="Shea T.D."/>
            <person name="Shenoy N."/>
            <person name="Sisk P."/>
            <person name="Stolte C."/>
            <person name="Sykes S.N."/>
            <person name="Walk T."/>
            <person name="White J."/>
            <person name="Yandava C."/>
            <person name="Izard J."/>
            <person name="Baranova O.V."/>
            <person name="Blanton J.M."/>
            <person name="Tanner A.C."/>
            <person name="Dewhirst F."/>
            <person name="Haas B."/>
            <person name="Nusbaum C."/>
            <person name="Birren B."/>
        </authorList>
    </citation>
    <scope>NUCLEOTIDE SEQUENCE [LARGE SCALE GENOMIC DNA]</scope>
    <source>
        <strain evidence="9 10">ATCC 29453</strain>
    </source>
</reference>
<comment type="function">
    <text evidence="4">Formation of pseudouridine at positions 38, 39 and 40 in the anticodon stem and loop of transfer RNAs.</text>
</comment>
<dbReference type="HOGENOM" id="CLU_014673_0_2_4"/>